<dbReference type="PANTHER" id="PTHR46589:SF1">
    <property type="entry name" value="APOPTOTIC CHROMATIN CONDENSATION INDUCER IN THE NUCLEUS"/>
    <property type="match status" value="1"/>
</dbReference>
<dbReference type="OrthoDB" id="79455at2759"/>
<feature type="domain" description="SAP" evidence="2">
    <location>
        <begin position="18"/>
        <end position="52"/>
    </location>
</feature>
<dbReference type="GO" id="GO:0008380">
    <property type="term" value="P:RNA splicing"/>
    <property type="evidence" value="ECO:0007669"/>
    <property type="project" value="TreeGrafter"/>
</dbReference>
<dbReference type="SMART" id="SM00513">
    <property type="entry name" value="SAP"/>
    <property type="match status" value="1"/>
</dbReference>
<evidence type="ECO:0000313" key="4">
    <source>
        <dbReference type="Proteomes" id="UP000230750"/>
    </source>
</evidence>
<dbReference type="InterPro" id="IPR003034">
    <property type="entry name" value="SAP_dom"/>
</dbReference>
<reference evidence="3 4" key="1">
    <citation type="journal article" date="2017" name="PLoS Biol.">
        <title>The sea cucumber genome provides insights into morphological evolution and visceral regeneration.</title>
        <authorList>
            <person name="Zhang X."/>
            <person name="Sun L."/>
            <person name="Yuan J."/>
            <person name="Sun Y."/>
            <person name="Gao Y."/>
            <person name="Zhang L."/>
            <person name="Li S."/>
            <person name="Dai H."/>
            <person name="Hamel J.F."/>
            <person name="Liu C."/>
            <person name="Yu Y."/>
            <person name="Liu S."/>
            <person name="Lin W."/>
            <person name="Guo K."/>
            <person name="Jin S."/>
            <person name="Xu P."/>
            <person name="Storey K.B."/>
            <person name="Huan P."/>
            <person name="Zhang T."/>
            <person name="Zhou Y."/>
            <person name="Zhang J."/>
            <person name="Lin C."/>
            <person name="Li X."/>
            <person name="Xing L."/>
            <person name="Huo D."/>
            <person name="Sun M."/>
            <person name="Wang L."/>
            <person name="Mercier A."/>
            <person name="Li F."/>
            <person name="Yang H."/>
            <person name="Xiang J."/>
        </authorList>
    </citation>
    <scope>NUCLEOTIDE SEQUENCE [LARGE SCALE GENOMIC DNA]</scope>
    <source>
        <strain evidence="3">Shaxun</strain>
        <tissue evidence="3">Muscle</tissue>
    </source>
</reference>
<dbReference type="GO" id="GO:0071011">
    <property type="term" value="C:precatalytic spliceosome"/>
    <property type="evidence" value="ECO:0007669"/>
    <property type="project" value="TreeGrafter"/>
</dbReference>
<dbReference type="EMBL" id="MRZV01000588">
    <property type="protein sequence ID" value="PIK47318.1"/>
    <property type="molecule type" value="Genomic_DNA"/>
</dbReference>
<dbReference type="Gene3D" id="1.10.720.30">
    <property type="entry name" value="SAP domain"/>
    <property type="match status" value="1"/>
</dbReference>
<dbReference type="Pfam" id="PF02037">
    <property type="entry name" value="SAP"/>
    <property type="match status" value="1"/>
</dbReference>
<comment type="caution">
    <text evidence="3">The sequence shown here is derived from an EMBL/GenBank/DDBJ whole genome shotgun (WGS) entry which is preliminary data.</text>
</comment>
<dbReference type="GO" id="GO:0061574">
    <property type="term" value="C:ASAP complex"/>
    <property type="evidence" value="ECO:0007669"/>
    <property type="project" value="TreeGrafter"/>
</dbReference>
<feature type="compositionally biased region" description="Basic and acidic residues" evidence="1">
    <location>
        <begin position="118"/>
        <end position="143"/>
    </location>
</feature>
<sequence length="160" mass="17916">MAEPVAFAEELTIKGKALDTLRVVELKQELKKRGLPTGGSKVQLIDRLKAQLELEQLQKNASSSTGITQQSFEDESVSSNAFVKQYLREQQELLEEQRREKATTAMAIRVAWLMNEQAKKDQEQSASIHSEEPKDKGESPLADKEEEAETPESDTAVSKK</sequence>
<gene>
    <name evidence="3" type="ORF">BSL78_15818</name>
</gene>
<evidence type="ECO:0000313" key="3">
    <source>
        <dbReference type="EMBL" id="PIK47318.1"/>
    </source>
</evidence>
<keyword evidence="4" id="KW-1185">Reference proteome</keyword>
<dbReference type="PROSITE" id="PS50800">
    <property type="entry name" value="SAP"/>
    <property type="match status" value="1"/>
</dbReference>
<accession>A0A2G8KH41</accession>
<dbReference type="InterPro" id="IPR052793">
    <property type="entry name" value="EJC-associated_protein"/>
</dbReference>
<proteinExistence type="predicted"/>
<dbReference type="Proteomes" id="UP000230750">
    <property type="component" value="Unassembled WGS sequence"/>
</dbReference>
<dbReference type="PANTHER" id="PTHR46589">
    <property type="entry name" value="APOPTOTIC CHROMATIN CONDENSATION INDUCER IN THE NUCLEUS"/>
    <property type="match status" value="1"/>
</dbReference>
<dbReference type="InterPro" id="IPR036361">
    <property type="entry name" value="SAP_dom_sf"/>
</dbReference>
<feature type="region of interest" description="Disordered" evidence="1">
    <location>
        <begin position="118"/>
        <end position="160"/>
    </location>
</feature>
<organism evidence="3 4">
    <name type="scientific">Stichopus japonicus</name>
    <name type="common">Sea cucumber</name>
    <dbReference type="NCBI Taxonomy" id="307972"/>
    <lineage>
        <taxon>Eukaryota</taxon>
        <taxon>Metazoa</taxon>
        <taxon>Echinodermata</taxon>
        <taxon>Eleutherozoa</taxon>
        <taxon>Echinozoa</taxon>
        <taxon>Holothuroidea</taxon>
        <taxon>Aspidochirotacea</taxon>
        <taxon>Aspidochirotida</taxon>
        <taxon>Stichopodidae</taxon>
        <taxon>Apostichopus</taxon>
    </lineage>
</organism>
<name>A0A2G8KH41_STIJA</name>
<evidence type="ECO:0000259" key="2">
    <source>
        <dbReference type="PROSITE" id="PS50800"/>
    </source>
</evidence>
<protein>
    <submittedName>
        <fullName evidence="3">Putative apoptotic chromatin condensation inducer in the nucleus-like isoform X1</fullName>
    </submittedName>
</protein>
<dbReference type="GO" id="GO:0003723">
    <property type="term" value="F:RNA binding"/>
    <property type="evidence" value="ECO:0007669"/>
    <property type="project" value="TreeGrafter"/>
</dbReference>
<dbReference type="SUPFAM" id="SSF68906">
    <property type="entry name" value="SAP domain"/>
    <property type="match status" value="1"/>
</dbReference>
<dbReference type="AlphaFoldDB" id="A0A2G8KH41"/>
<evidence type="ECO:0000256" key="1">
    <source>
        <dbReference type="SAM" id="MobiDB-lite"/>
    </source>
</evidence>
<dbReference type="STRING" id="307972.A0A2G8KH41"/>